<accession>A0A3S5AB28</accession>
<reference evidence="1" key="1">
    <citation type="submission" date="2018-11" db="EMBL/GenBank/DDBJ databases">
        <authorList>
            <consortium name="Pathogen Informatics"/>
        </authorList>
    </citation>
    <scope>NUCLEOTIDE SEQUENCE</scope>
</reference>
<name>A0A3S5AB28_9PLAT</name>
<proteinExistence type="predicted"/>
<dbReference type="Proteomes" id="UP000784294">
    <property type="component" value="Unassembled WGS sequence"/>
</dbReference>
<evidence type="ECO:0000313" key="1">
    <source>
        <dbReference type="EMBL" id="VEL16305.1"/>
    </source>
</evidence>
<gene>
    <name evidence="1" type="ORF">PXEA_LOCUS9745</name>
</gene>
<protein>
    <submittedName>
        <fullName evidence="1">Uncharacterized protein</fullName>
    </submittedName>
</protein>
<comment type="caution">
    <text evidence="1">The sequence shown here is derived from an EMBL/GenBank/DDBJ whole genome shotgun (WGS) entry which is preliminary data.</text>
</comment>
<sequence>MSSCSPDTCSHCCCFCYCFECLSNQQCHPYSLDSITTFTGPLDSMSLGMSPSVSTTFSPYSASYYSTTGYSVPINSSLPLNTISSSNTFTSFISSTTCTSTTPSTNTASFSVIHRKPTWCTYRNTASNKTSLLPPTTKVIGSVSARSFDTGLLLFCPPSTSRLSFRTGSRSHDVEPTKTSASVATATASLQTQLSMQVPHSSFVSVSSSFSPSSSLSSSSVASCPLVSAFTPIATTRTIVAESTSTDLFSQQWHDQDPITVRDKVCDNDNCNEPFIDSPSKIRLKASKAPTTDLLRLNLHNLEDPVSSQALTATTQSKELSATPTSSVFASRAYCFFGLALSCHRLNYLNLNSFYFNSHT</sequence>
<dbReference type="EMBL" id="CAAALY010027940">
    <property type="protein sequence ID" value="VEL16305.1"/>
    <property type="molecule type" value="Genomic_DNA"/>
</dbReference>
<organism evidence="1 2">
    <name type="scientific">Protopolystoma xenopodis</name>
    <dbReference type="NCBI Taxonomy" id="117903"/>
    <lineage>
        <taxon>Eukaryota</taxon>
        <taxon>Metazoa</taxon>
        <taxon>Spiralia</taxon>
        <taxon>Lophotrochozoa</taxon>
        <taxon>Platyhelminthes</taxon>
        <taxon>Monogenea</taxon>
        <taxon>Polyopisthocotylea</taxon>
        <taxon>Polystomatidea</taxon>
        <taxon>Polystomatidae</taxon>
        <taxon>Protopolystoma</taxon>
    </lineage>
</organism>
<evidence type="ECO:0000313" key="2">
    <source>
        <dbReference type="Proteomes" id="UP000784294"/>
    </source>
</evidence>
<dbReference type="AlphaFoldDB" id="A0A3S5AB28"/>
<keyword evidence="2" id="KW-1185">Reference proteome</keyword>